<keyword evidence="1" id="KW-0732">Signal</keyword>
<dbReference type="Proteomes" id="UP000594042">
    <property type="component" value="Chromosome"/>
</dbReference>
<dbReference type="KEGG" id="copr:Cop2CBH44_26610"/>
<evidence type="ECO:0000256" key="1">
    <source>
        <dbReference type="SAM" id="SignalP"/>
    </source>
</evidence>
<sequence>MKQATKYIIISVLALLPISAAIMAYTASSQLSIHNPNHTECHHSDNGKNRAILNILSVQTPYIVTTQENPINFLVRSVSKNNFSFQYKQDLLCANLNLFVTYKNVRNYLSQLLSQRHSKGHYQYTLCQMRI</sequence>
<organism evidence="2 3">
    <name type="scientific">Coprobacter secundus subsp. similis</name>
    <dbReference type="NCBI Taxonomy" id="2751153"/>
    <lineage>
        <taxon>Bacteria</taxon>
        <taxon>Pseudomonadati</taxon>
        <taxon>Bacteroidota</taxon>
        <taxon>Bacteroidia</taxon>
        <taxon>Bacteroidales</taxon>
        <taxon>Barnesiellaceae</taxon>
        <taxon>Coprobacter</taxon>
    </lineage>
</organism>
<feature type="chain" id="PRO_5028977824" description="Transmembrane protein" evidence="1">
    <location>
        <begin position="25"/>
        <end position="131"/>
    </location>
</feature>
<dbReference type="AlphaFoldDB" id="A0A7G1I1M7"/>
<name>A0A7G1I1M7_9BACT</name>
<evidence type="ECO:0000313" key="3">
    <source>
        <dbReference type="Proteomes" id="UP000594042"/>
    </source>
</evidence>
<proteinExistence type="predicted"/>
<dbReference type="EMBL" id="AP023322">
    <property type="protein sequence ID" value="BCI64308.1"/>
    <property type="molecule type" value="Genomic_DNA"/>
</dbReference>
<gene>
    <name evidence="2" type="ORF">Cop2CBH44_26610</name>
</gene>
<accession>A0A7G1I1M7</accession>
<protein>
    <recommendedName>
        <fullName evidence="4">Transmembrane protein</fullName>
    </recommendedName>
</protein>
<evidence type="ECO:0000313" key="2">
    <source>
        <dbReference type="EMBL" id="BCI64308.1"/>
    </source>
</evidence>
<reference evidence="3" key="1">
    <citation type="submission" date="2020-07" db="EMBL/GenBank/DDBJ databases">
        <title>Complete genome sequencing of Coprobacter sp. strain 2CBH44.</title>
        <authorList>
            <person name="Sakamoto M."/>
            <person name="Murakami T."/>
            <person name="Mori H."/>
        </authorList>
    </citation>
    <scope>NUCLEOTIDE SEQUENCE [LARGE SCALE GENOMIC DNA]</scope>
    <source>
        <strain evidence="3">2CBH44</strain>
    </source>
</reference>
<feature type="signal peptide" evidence="1">
    <location>
        <begin position="1"/>
        <end position="24"/>
    </location>
</feature>
<keyword evidence="3" id="KW-1185">Reference proteome</keyword>
<evidence type="ECO:0008006" key="4">
    <source>
        <dbReference type="Google" id="ProtNLM"/>
    </source>
</evidence>